<proteinExistence type="predicted"/>
<dbReference type="AlphaFoldDB" id="A0A1M7Y1I0"/>
<sequence>MKILTCSCLLLVMFSSSKIVHGASARCEVVKKEGSILIMDCGDQAKGFNEKSQVKIKTDRDTSQKEGR</sequence>
<gene>
    <name evidence="2" type="ORF">SAMN02745220_01140</name>
</gene>
<dbReference type="Proteomes" id="UP000184603">
    <property type="component" value="Unassembled WGS sequence"/>
</dbReference>
<evidence type="ECO:0000256" key="1">
    <source>
        <dbReference type="SAM" id="SignalP"/>
    </source>
</evidence>
<keyword evidence="1" id="KW-0732">Signal</keyword>
<protein>
    <submittedName>
        <fullName evidence="2">Uncharacterized protein</fullName>
    </submittedName>
</protein>
<organism evidence="2 3">
    <name type="scientific">Desulfopila aestuarii DSM 18488</name>
    <dbReference type="NCBI Taxonomy" id="1121416"/>
    <lineage>
        <taxon>Bacteria</taxon>
        <taxon>Pseudomonadati</taxon>
        <taxon>Thermodesulfobacteriota</taxon>
        <taxon>Desulfobulbia</taxon>
        <taxon>Desulfobulbales</taxon>
        <taxon>Desulfocapsaceae</taxon>
        <taxon>Desulfopila</taxon>
    </lineage>
</organism>
<dbReference type="STRING" id="1121416.SAMN02745220_01140"/>
<dbReference type="EMBL" id="FRFE01000004">
    <property type="protein sequence ID" value="SHO45584.1"/>
    <property type="molecule type" value="Genomic_DNA"/>
</dbReference>
<feature type="chain" id="PRO_5012319813" evidence="1">
    <location>
        <begin position="23"/>
        <end position="68"/>
    </location>
</feature>
<dbReference type="OrthoDB" id="9929643at2"/>
<feature type="signal peptide" evidence="1">
    <location>
        <begin position="1"/>
        <end position="22"/>
    </location>
</feature>
<name>A0A1M7Y1I0_9BACT</name>
<accession>A0A1M7Y1I0</accession>
<evidence type="ECO:0000313" key="3">
    <source>
        <dbReference type="Proteomes" id="UP000184603"/>
    </source>
</evidence>
<keyword evidence="3" id="KW-1185">Reference proteome</keyword>
<reference evidence="2 3" key="1">
    <citation type="submission" date="2016-12" db="EMBL/GenBank/DDBJ databases">
        <authorList>
            <person name="Song W.-J."/>
            <person name="Kurnit D.M."/>
        </authorList>
    </citation>
    <scope>NUCLEOTIDE SEQUENCE [LARGE SCALE GENOMIC DNA]</scope>
    <source>
        <strain evidence="2 3">DSM 18488</strain>
    </source>
</reference>
<dbReference type="RefSeq" id="WP_073612486.1">
    <property type="nucleotide sequence ID" value="NZ_FRFE01000004.1"/>
</dbReference>
<evidence type="ECO:0000313" key="2">
    <source>
        <dbReference type="EMBL" id="SHO45584.1"/>
    </source>
</evidence>